<evidence type="ECO:0000313" key="2">
    <source>
        <dbReference type="Proteomes" id="UP001241377"/>
    </source>
</evidence>
<sequence>MAAVQSPAGPPAPASDLRKSIEEHDETFTKLLSLIPAQYYIIDTPEEADTKWMRNKKKRSADELTETRKKAKFDKFDPSNNKTIPEIQAERAARAQPQDQDDEATMANKPLIPMAAAASVTDLRKRLQDKIDSFRKRRREAPLHASDSKEAAADKEEDGNGTDDDGMTAASRDEMLEERRKRRGEVRDNRRNRRKEERRAEKEGKDGKKQDGKGDKTGEKKVSDFTAKTGKTTLIVDPLAKSAPTKRNIPAVPEDNVSFAAIALPSTSGSKANPHLKNISNPTQALAHLQNQKAKLAELPAEKRKQIEEKEKWAKAQERAEGGKVRDDEIRLKKAAKRVDKQKSKSSKEWSDRKEELQNSQAVKAKKRNENITSRIDARKNKKLGLKPKGDKEKKKGGGRPGFEGGRKKKQ</sequence>
<dbReference type="Proteomes" id="UP001241377">
    <property type="component" value="Unassembled WGS sequence"/>
</dbReference>
<protein>
    <submittedName>
        <fullName evidence="1">Uncharacterized protein</fullName>
    </submittedName>
</protein>
<evidence type="ECO:0000313" key="1">
    <source>
        <dbReference type="EMBL" id="KAJ9105981.1"/>
    </source>
</evidence>
<organism evidence="1 2">
    <name type="scientific">Naganishia cerealis</name>
    <dbReference type="NCBI Taxonomy" id="610337"/>
    <lineage>
        <taxon>Eukaryota</taxon>
        <taxon>Fungi</taxon>
        <taxon>Dikarya</taxon>
        <taxon>Basidiomycota</taxon>
        <taxon>Agaricomycotina</taxon>
        <taxon>Tremellomycetes</taxon>
        <taxon>Filobasidiales</taxon>
        <taxon>Filobasidiaceae</taxon>
        <taxon>Naganishia</taxon>
    </lineage>
</organism>
<proteinExistence type="predicted"/>
<reference evidence="1" key="1">
    <citation type="submission" date="2023-04" db="EMBL/GenBank/DDBJ databases">
        <title>Draft Genome sequencing of Naganishia species isolated from polar environments using Oxford Nanopore Technology.</title>
        <authorList>
            <person name="Leo P."/>
            <person name="Venkateswaran K."/>
        </authorList>
    </citation>
    <scope>NUCLEOTIDE SEQUENCE</scope>
    <source>
        <strain evidence="1">MNA-CCFEE 5261</strain>
    </source>
</reference>
<gene>
    <name evidence="1" type="ORF">QFC19_003316</name>
</gene>
<dbReference type="EMBL" id="JASBWR010000031">
    <property type="protein sequence ID" value="KAJ9105981.1"/>
    <property type="molecule type" value="Genomic_DNA"/>
</dbReference>
<comment type="caution">
    <text evidence="1">The sequence shown here is derived from an EMBL/GenBank/DDBJ whole genome shotgun (WGS) entry which is preliminary data.</text>
</comment>
<name>A0ACC2W3L1_9TREE</name>
<keyword evidence="2" id="KW-1185">Reference proteome</keyword>
<accession>A0ACC2W3L1</accession>